<comment type="caution">
    <text evidence="4">The sequence shown here is derived from an EMBL/GenBank/DDBJ whole genome shotgun (WGS) entry which is preliminary data.</text>
</comment>
<organism evidence="4 5">
    <name type="scientific">Desulforhabdus amnigena</name>
    <dbReference type="NCBI Taxonomy" id="40218"/>
    <lineage>
        <taxon>Bacteria</taxon>
        <taxon>Pseudomonadati</taxon>
        <taxon>Thermodesulfobacteriota</taxon>
        <taxon>Syntrophobacteria</taxon>
        <taxon>Syntrophobacterales</taxon>
        <taxon>Syntrophobacteraceae</taxon>
        <taxon>Desulforhabdus</taxon>
    </lineage>
</organism>
<evidence type="ECO:0000259" key="3">
    <source>
        <dbReference type="PROSITE" id="PS51371"/>
    </source>
</evidence>
<dbReference type="InterPro" id="IPR051257">
    <property type="entry name" value="Diverse_CBS-Domain"/>
</dbReference>
<sequence>MTAGEICIREVAIATRKETLMEASKRMREYHVGNLVVVEEKEGERIPIGILTDRDIVVGVMANAPDYIGSLTVEDVMTPEPVTALENDDIAEVLKKMRSRGFRRIPVVNAKGGLEGILTLDDVLEQIWEQLTDMVTIISREQNLEKERRA</sequence>
<dbReference type="CDD" id="cd17775">
    <property type="entry name" value="CBS_pair_bact_arch"/>
    <property type="match status" value="1"/>
</dbReference>
<dbReference type="SUPFAM" id="SSF54631">
    <property type="entry name" value="CBS-domain pair"/>
    <property type="match status" value="1"/>
</dbReference>
<dbReference type="EMBL" id="BSDR01000001">
    <property type="protein sequence ID" value="GLI32980.1"/>
    <property type="molecule type" value="Genomic_DNA"/>
</dbReference>
<dbReference type="InterPro" id="IPR046342">
    <property type="entry name" value="CBS_dom_sf"/>
</dbReference>
<keyword evidence="1 2" id="KW-0129">CBS domain</keyword>
<gene>
    <name evidence="4" type="ORF">DAMNIGENAA_04130</name>
</gene>
<proteinExistence type="predicted"/>
<dbReference type="PANTHER" id="PTHR43080:SF2">
    <property type="entry name" value="CBS DOMAIN-CONTAINING PROTEIN"/>
    <property type="match status" value="1"/>
</dbReference>
<keyword evidence="5" id="KW-1185">Reference proteome</keyword>
<feature type="domain" description="CBS" evidence="3">
    <location>
        <begin position="77"/>
        <end position="134"/>
    </location>
</feature>
<reference evidence="4" key="1">
    <citation type="submission" date="2022-12" db="EMBL/GenBank/DDBJ databases">
        <title>Reference genome sequencing for broad-spectrum identification of bacterial and archaeal isolates by mass spectrometry.</title>
        <authorList>
            <person name="Sekiguchi Y."/>
            <person name="Tourlousse D.M."/>
        </authorList>
    </citation>
    <scope>NUCLEOTIDE SEQUENCE</scope>
    <source>
        <strain evidence="4">ASRB1</strain>
    </source>
</reference>
<evidence type="ECO:0000313" key="4">
    <source>
        <dbReference type="EMBL" id="GLI32980.1"/>
    </source>
</evidence>
<evidence type="ECO:0000256" key="1">
    <source>
        <dbReference type="ARBA" id="ARBA00023122"/>
    </source>
</evidence>
<dbReference type="Proteomes" id="UP001144372">
    <property type="component" value="Unassembled WGS sequence"/>
</dbReference>
<evidence type="ECO:0000256" key="2">
    <source>
        <dbReference type="PROSITE-ProRule" id="PRU00703"/>
    </source>
</evidence>
<dbReference type="InterPro" id="IPR000644">
    <property type="entry name" value="CBS_dom"/>
</dbReference>
<protein>
    <submittedName>
        <fullName evidence="4">CBS domain-containing protein</fullName>
    </submittedName>
</protein>
<dbReference type="Pfam" id="PF00571">
    <property type="entry name" value="CBS"/>
    <property type="match status" value="2"/>
</dbReference>
<dbReference type="PANTHER" id="PTHR43080">
    <property type="entry name" value="CBS DOMAIN-CONTAINING PROTEIN CBSX3, MITOCHONDRIAL"/>
    <property type="match status" value="1"/>
</dbReference>
<feature type="domain" description="CBS" evidence="3">
    <location>
        <begin position="7"/>
        <end position="67"/>
    </location>
</feature>
<name>A0A9W6D2G5_9BACT</name>
<accession>A0A9W6D2G5</accession>
<dbReference type="Gene3D" id="3.10.580.10">
    <property type="entry name" value="CBS-domain"/>
    <property type="match status" value="1"/>
</dbReference>
<dbReference type="RefSeq" id="WP_281791997.1">
    <property type="nucleotide sequence ID" value="NZ_BSDR01000001.1"/>
</dbReference>
<dbReference type="SMART" id="SM00116">
    <property type="entry name" value="CBS"/>
    <property type="match status" value="2"/>
</dbReference>
<dbReference type="AlphaFoldDB" id="A0A9W6D2G5"/>
<dbReference type="PROSITE" id="PS51371">
    <property type="entry name" value="CBS"/>
    <property type="match status" value="2"/>
</dbReference>
<evidence type="ECO:0000313" key="5">
    <source>
        <dbReference type="Proteomes" id="UP001144372"/>
    </source>
</evidence>